<dbReference type="SFLD" id="SFLDS00001">
    <property type="entry name" value="Enolase"/>
    <property type="match status" value="1"/>
</dbReference>
<dbReference type="Gene3D" id="3.20.20.120">
    <property type="entry name" value="Enolase-like C-terminal domain"/>
    <property type="match status" value="1"/>
</dbReference>
<dbReference type="EC" id="5.1.1.-" evidence="5"/>
<dbReference type="RefSeq" id="WP_190470222.1">
    <property type="nucleotide sequence ID" value="NZ_JACJSG010000010.1"/>
</dbReference>
<protein>
    <recommendedName>
        <fullName evidence="5">Dipeptide epimerase</fullName>
        <ecNumber evidence="5">5.1.1.-</ecNumber>
    </recommendedName>
</protein>
<dbReference type="InterPro" id="IPR036849">
    <property type="entry name" value="Enolase-like_C_sf"/>
</dbReference>
<organism evidence="7 8">
    <name type="scientific">Anabaena azotica FACHB-119</name>
    <dbReference type="NCBI Taxonomy" id="947527"/>
    <lineage>
        <taxon>Bacteria</taxon>
        <taxon>Bacillati</taxon>
        <taxon>Cyanobacteriota</taxon>
        <taxon>Cyanophyceae</taxon>
        <taxon>Nostocales</taxon>
        <taxon>Nostocaceae</taxon>
        <taxon>Anabaena</taxon>
        <taxon>Anabaena azotica</taxon>
    </lineage>
</organism>
<dbReference type="SUPFAM" id="SSF54826">
    <property type="entry name" value="Enolase N-terminal domain-like"/>
    <property type="match status" value="1"/>
</dbReference>
<evidence type="ECO:0000259" key="6">
    <source>
        <dbReference type="SMART" id="SM00922"/>
    </source>
</evidence>
<dbReference type="InterPro" id="IPR013342">
    <property type="entry name" value="Mandelate_racemase_C"/>
</dbReference>
<proteinExistence type="inferred from homology"/>
<name>A0ABR8D2U9_9NOST</name>
<dbReference type="Proteomes" id="UP000661112">
    <property type="component" value="Unassembled WGS sequence"/>
</dbReference>
<gene>
    <name evidence="7" type="ORF">H6G83_09050</name>
</gene>
<dbReference type="CDD" id="cd03319">
    <property type="entry name" value="L-Ala-DL-Glu_epimerase"/>
    <property type="match status" value="1"/>
</dbReference>
<dbReference type="InterPro" id="IPR034603">
    <property type="entry name" value="Dipeptide_epimerase"/>
</dbReference>
<evidence type="ECO:0000256" key="2">
    <source>
        <dbReference type="ARBA" id="ARBA00022723"/>
    </source>
</evidence>
<evidence type="ECO:0000313" key="7">
    <source>
        <dbReference type="EMBL" id="MBD2500758.1"/>
    </source>
</evidence>
<evidence type="ECO:0000256" key="1">
    <source>
        <dbReference type="ARBA" id="ARBA00008031"/>
    </source>
</evidence>
<dbReference type="Gene3D" id="3.30.390.10">
    <property type="entry name" value="Enolase-like, N-terminal domain"/>
    <property type="match status" value="1"/>
</dbReference>
<dbReference type="SFLD" id="SFLDF00010">
    <property type="entry name" value="dipeptide_epimerase"/>
    <property type="match status" value="1"/>
</dbReference>
<comment type="similarity">
    <text evidence="1 5">Belongs to the mandelate racemase/muconate lactonizing enzyme family.</text>
</comment>
<dbReference type="InterPro" id="IPR034593">
    <property type="entry name" value="DgoD-like"/>
</dbReference>
<dbReference type="PANTHER" id="PTHR48080:SF3">
    <property type="entry name" value="ENOLASE SUPERFAMILY MEMBER DDB_G0284701"/>
    <property type="match status" value="1"/>
</dbReference>
<keyword evidence="3 5" id="KW-0460">Magnesium</keyword>
<evidence type="ECO:0000256" key="5">
    <source>
        <dbReference type="RuleBase" id="RU366006"/>
    </source>
</evidence>
<dbReference type="PANTHER" id="PTHR48080">
    <property type="entry name" value="D-GALACTONATE DEHYDRATASE-RELATED"/>
    <property type="match status" value="1"/>
</dbReference>
<dbReference type="Pfam" id="PF02746">
    <property type="entry name" value="MR_MLE_N"/>
    <property type="match status" value="1"/>
</dbReference>
<comment type="caution">
    <text evidence="7">The sequence shown here is derived from an EMBL/GenBank/DDBJ whole genome shotgun (WGS) entry which is preliminary data.</text>
</comment>
<dbReference type="InterPro" id="IPR029065">
    <property type="entry name" value="Enolase_C-like"/>
</dbReference>
<comment type="cofactor">
    <cofactor evidence="5">
        <name>Mg(2+)</name>
        <dbReference type="ChEBI" id="CHEBI:18420"/>
    </cofactor>
    <text evidence="5">Binds 1 Mg(2+) ion per subunit.</text>
</comment>
<evidence type="ECO:0000313" key="8">
    <source>
        <dbReference type="Proteomes" id="UP000661112"/>
    </source>
</evidence>
<feature type="domain" description="Mandelate racemase/muconate lactonizing enzyme C-terminal" evidence="6">
    <location>
        <begin position="137"/>
        <end position="235"/>
    </location>
</feature>
<dbReference type="InterPro" id="IPR029017">
    <property type="entry name" value="Enolase-like_N"/>
</dbReference>
<dbReference type="InterPro" id="IPR013341">
    <property type="entry name" value="Mandelate_racemase_N_dom"/>
</dbReference>
<dbReference type="Pfam" id="PF13378">
    <property type="entry name" value="MR_MLE_C"/>
    <property type="match status" value="1"/>
</dbReference>
<dbReference type="SUPFAM" id="SSF51604">
    <property type="entry name" value="Enolase C-terminal domain-like"/>
    <property type="match status" value="1"/>
</dbReference>
<evidence type="ECO:0000256" key="3">
    <source>
        <dbReference type="ARBA" id="ARBA00022842"/>
    </source>
</evidence>
<dbReference type="SMART" id="SM00922">
    <property type="entry name" value="MR_MLE"/>
    <property type="match status" value="1"/>
</dbReference>
<keyword evidence="8" id="KW-1185">Reference proteome</keyword>
<dbReference type="EMBL" id="JACJSG010000010">
    <property type="protein sequence ID" value="MBD2500758.1"/>
    <property type="molecule type" value="Genomic_DNA"/>
</dbReference>
<dbReference type="SFLD" id="SFLDG00180">
    <property type="entry name" value="muconate_cycloisomerase"/>
    <property type="match status" value="1"/>
</dbReference>
<evidence type="ECO:0000256" key="4">
    <source>
        <dbReference type="ARBA" id="ARBA00023235"/>
    </source>
</evidence>
<keyword evidence="4 5" id="KW-0413">Isomerase</keyword>
<reference evidence="7 8" key="1">
    <citation type="journal article" date="2020" name="ISME J.">
        <title>Comparative genomics reveals insights into cyanobacterial evolution and habitat adaptation.</title>
        <authorList>
            <person name="Chen M.Y."/>
            <person name="Teng W.K."/>
            <person name="Zhao L."/>
            <person name="Hu C.X."/>
            <person name="Zhou Y.K."/>
            <person name="Han B.P."/>
            <person name="Song L.R."/>
            <person name="Shu W.S."/>
        </authorList>
    </citation>
    <scope>NUCLEOTIDE SEQUENCE [LARGE SCALE GENOMIC DNA]</scope>
    <source>
        <strain evidence="7 8">FACHB-119</strain>
    </source>
</reference>
<accession>A0ABR8D2U9</accession>
<keyword evidence="2 5" id="KW-0479">Metal-binding</keyword>
<sequence>MQVEVNLFTVNKRFPLTISRGTTAKTTNVWVKILHDDIEGWGEASPFGVGNYGQSTETIKDYLQQLAPLLQPFSPLQRQEIEQLFVKNQVPSGVRAALDIAMHDWLGKRVGLPLWQIWGLDRQAIVPTSVTIGIDTPERAKIRTRDWLELTDVRLLKVKLGSPHGIEADKEMLLAVQQEATAQECFVDANGGWSLADAIAMCNWLAELGIKYVEQPLVRGQEEDLIKLKAQSPLPIFVDESCFNSTDIPRLANYVDGINIKLMKSGGLTEALRMVHTAKACGLQVMFGCYSDSTLSNTAAAQLAPLADYLDLDSHLNLSDDPFTGALLQEGRVLPNDLPGLGVKYSASAT</sequence>